<dbReference type="AlphaFoldDB" id="A0A220ULZ8"/>
<name>A0A220ULZ8_9GAMM</name>
<dbReference type="KEGG" id="sbj:CF168_08465"/>
<dbReference type="Proteomes" id="UP000198367">
    <property type="component" value="Chromosome"/>
</dbReference>
<organism evidence="2 3">
    <name type="scientific">Shewanella bicestrii</name>
    <dbReference type="NCBI Taxonomy" id="2018305"/>
    <lineage>
        <taxon>Bacteria</taxon>
        <taxon>Pseudomonadati</taxon>
        <taxon>Pseudomonadota</taxon>
        <taxon>Gammaproteobacteria</taxon>
        <taxon>Alteromonadales</taxon>
        <taxon>Shewanellaceae</taxon>
        <taxon>Shewanella</taxon>
    </lineage>
</organism>
<dbReference type="RefSeq" id="WP_089067585.1">
    <property type="nucleotide sequence ID" value="NZ_CP022358.1"/>
</dbReference>
<protein>
    <recommendedName>
        <fullName evidence="4">DUF2057 domain-containing protein</fullName>
    </recommendedName>
</protein>
<reference evidence="2 3" key="1">
    <citation type="submission" date="2017-07" db="EMBL/GenBank/DDBJ databases">
        <title>Phenotypical and genomic characterization of a clinical isolate of Shewanella bicestrii sp. nov. producing an extended-spectrum beta-lactamase and a new oxacillinase variant.</title>
        <authorList>
            <person name="Jousset A.B."/>
            <person name="Bonnin R.A."/>
            <person name="Girlich D."/>
            <person name="Dabos L."/>
            <person name="Potron A."/>
            <person name="Dortet L."/>
            <person name="Glaser P."/>
            <person name="Naas T."/>
        </authorList>
    </citation>
    <scope>NUCLEOTIDE SEQUENCE [LARGE SCALE GENOMIC DNA]</scope>
    <source>
        <strain evidence="2 3">JAB-1</strain>
    </source>
</reference>
<keyword evidence="3" id="KW-1185">Reference proteome</keyword>
<keyword evidence="1" id="KW-0732">Signal</keyword>
<evidence type="ECO:0008006" key="4">
    <source>
        <dbReference type="Google" id="ProtNLM"/>
    </source>
</evidence>
<gene>
    <name evidence="2" type="ORF">CF168_08465</name>
</gene>
<feature type="chain" id="PRO_5012352374" description="DUF2057 domain-containing protein" evidence="1">
    <location>
        <begin position="18"/>
        <end position="118"/>
    </location>
</feature>
<sequence>MKYLIALLFAVSVSAFAETDSYQIKSSYDVGSGELEGDITFLIDNGKEANFSMDYIESFKVAVQKQTENQVLVSFNFTADTTENQYQTDAQVLIDLNKEVELKFGNDLFRFFISKKGT</sequence>
<dbReference type="EMBL" id="CP022358">
    <property type="protein sequence ID" value="ASK68912.1"/>
    <property type="molecule type" value="Genomic_DNA"/>
</dbReference>
<proteinExistence type="predicted"/>
<feature type="signal peptide" evidence="1">
    <location>
        <begin position="1"/>
        <end position="17"/>
    </location>
</feature>
<accession>A0A220ULZ8</accession>
<evidence type="ECO:0000313" key="3">
    <source>
        <dbReference type="Proteomes" id="UP000198367"/>
    </source>
</evidence>
<evidence type="ECO:0000313" key="2">
    <source>
        <dbReference type="EMBL" id="ASK68912.1"/>
    </source>
</evidence>
<evidence type="ECO:0000256" key="1">
    <source>
        <dbReference type="SAM" id="SignalP"/>
    </source>
</evidence>